<name>A0A1H7YB75_9BACT</name>
<reference evidence="1 2" key="1">
    <citation type="submission" date="2016-10" db="EMBL/GenBank/DDBJ databases">
        <authorList>
            <person name="de Groot N.N."/>
        </authorList>
    </citation>
    <scope>NUCLEOTIDE SEQUENCE [LARGE SCALE GENOMIC DNA]</scope>
    <source>
        <strain evidence="1 2">DSM 8423</strain>
    </source>
</reference>
<dbReference type="RefSeq" id="WP_093883714.1">
    <property type="nucleotide sequence ID" value="NZ_FOBS01000015.1"/>
</dbReference>
<accession>A0A1H7YB75</accession>
<proteinExistence type="predicted"/>
<dbReference type="STRING" id="43775.SAMN04489760_11541"/>
<dbReference type="AlphaFoldDB" id="A0A1H7YB75"/>
<dbReference type="EMBL" id="FOBS01000015">
    <property type="protein sequence ID" value="SEM43233.1"/>
    <property type="molecule type" value="Genomic_DNA"/>
</dbReference>
<evidence type="ECO:0000313" key="1">
    <source>
        <dbReference type="EMBL" id="SEM43233.1"/>
    </source>
</evidence>
<evidence type="ECO:0000313" key="2">
    <source>
        <dbReference type="Proteomes" id="UP000198744"/>
    </source>
</evidence>
<gene>
    <name evidence="1" type="ORF">SAMN04489760_11541</name>
</gene>
<sequence length="168" mass="19570">MNDLFDNPAFLGAVVVFILSKVYEICRAQVIQRRYKKAFELEVENAKKAIFDKMGWLKRDVSEPVKRGKLKAPGYQLIQHENQLFWLGEPETFEIKMPLWESNVLSAVENIDEATLKIVTKQIELIKEFVKKFRELKDTFHTDSGDKKEMALAIYEDLTKICLKLNSL</sequence>
<keyword evidence="2" id="KW-1185">Reference proteome</keyword>
<protein>
    <submittedName>
        <fullName evidence="1">Uncharacterized protein</fullName>
    </submittedName>
</protein>
<organism evidence="1 2">
    <name type="scientific">Syntrophus gentianae</name>
    <dbReference type="NCBI Taxonomy" id="43775"/>
    <lineage>
        <taxon>Bacteria</taxon>
        <taxon>Pseudomonadati</taxon>
        <taxon>Thermodesulfobacteriota</taxon>
        <taxon>Syntrophia</taxon>
        <taxon>Syntrophales</taxon>
        <taxon>Syntrophaceae</taxon>
        <taxon>Syntrophus</taxon>
    </lineage>
</organism>
<dbReference type="Proteomes" id="UP000198744">
    <property type="component" value="Unassembled WGS sequence"/>
</dbReference>